<evidence type="ECO:0000313" key="1">
    <source>
        <dbReference type="EMBL" id="RUT80177.1"/>
    </source>
</evidence>
<organism evidence="1 2">
    <name type="scientific">Ancylomarina longa</name>
    <dbReference type="NCBI Taxonomy" id="2487017"/>
    <lineage>
        <taxon>Bacteria</taxon>
        <taxon>Pseudomonadati</taxon>
        <taxon>Bacteroidota</taxon>
        <taxon>Bacteroidia</taxon>
        <taxon>Marinilabiliales</taxon>
        <taxon>Marinifilaceae</taxon>
        <taxon>Ancylomarina</taxon>
    </lineage>
</organism>
<dbReference type="AlphaFoldDB" id="A0A434B0D6"/>
<dbReference type="PROSITE" id="PS51257">
    <property type="entry name" value="PROKAR_LIPOPROTEIN"/>
    <property type="match status" value="1"/>
</dbReference>
<dbReference type="Proteomes" id="UP000282985">
    <property type="component" value="Unassembled WGS sequence"/>
</dbReference>
<dbReference type="OrthoDB" id="3533713at2"/>
<protein>
    <submittedName>
        <fullName evidence="1">Uncharacterized protein</fullName>
    </submittedName>
</protein>
<sequence>MKKMIRNIGFLLMIFTISCGQNLDFEEILKNEKQFELKIYPNGNLNLNSSSVTKINADSKIIDKLRIWFKNNPDGWESSIASWTTPDIFLTSNDFRLLIFNDFVVAGFADKSGKQRQYTKSIDKSEFNFLTDENE</sequence>
<comment type="caution">
    <text evidence="1">The sequence shown here is derived from an EMBL/GenBank/DDBJ whole genome shotgun (WGS) entry which is preliminary data.</text>
</comment>
<reference evidence="1 2" key="1">
    <citation type="submission" date="2018-11" db="EMBL/GenBank/DDBJ databases">
        <title>Parancylomarina longa gen. nov., sp. nov., isolated from sediments of southern Okinawa.</title>
        <authorList>
            <person name="Fu T."/>
        </authorList>
    </citation>
    <scope>NUCLEOTIDE SEQUENCE [LARGE SCALE GENOMIC DNA]</scope>
    <source>
        <strain evidence="1 2">T3-2 S1-C</strain>
    </source>
</reference>
<proteinExistence type="predicted"/>
<dbReference type="EMBL" id="RJJX01000001">
    <property type="protein sequence ID" value="RUT80177.1"/>
    <property type="molecule type" value="Genomic_DNA"/>
</dbReference>
<evidence type="ECO:0000313" key="2">
    <source>
        <dbReference type="Proteomes" id="UP000282985"/>
    </source>
</evidence>
<gene>
    <name evidence="1" type="ORF">DLK05_02165</name>
</gene>
<accession>A0A434B0D6</accession>
<keyword evidence="2" id="KW-1185">Reference proteome</keyword>
<name>A0A434B0D6_9BACT</name>
<dbReference type="RefSeq" id="WP_127342322.1">
    <property type="nucleotide sequence ID" value="NZ_RJJX01000001.1"/>
</dbReference>